<proteinExistence type="predicted"/>
<name>A0A8H5BSP0_9AGAR</name>
<comment type="caution">
    <text evidence="2">The sequence shown here is derived from an EMBL/GenBank/DDBJ whole genome shotgun (WGS) entry which is preliminary data.</text>
</comment>
<keyword evidence="1" id="KW-1133">Transmembrane helix</keyword>
<evidence type="ECO:0000313" key="3">
    <source>
        <dbReference type="Proteomes" id="UP000567179"/>
    </source>
</evidence>
<dbReference type="EMBL" id="JAACJJ010000014">
    <property type="protein sequence ID" value="KAF5327848.1"/>
    <property type="molecule type" value="Genomic_DNA"/>
</dbReference>
<gene>
    <name evidence="2" type="ORF">D9619_004963</name>
</gene>
<sequence>MLCQCCVLGSLLSSVPNRATRDGVSHTGGCNHSSSCGTQKRRMKSSVLLCCDLTCPTLLGVAALPSPASLDDESAPRSRCGSSLSTVGVEPARTAMLVVPFDPDLRIPHLASSRAASLDSGGRSGEMRESILLDLNPDLRSHLLALPLSIAAAGLALAIPAVCIGLA</sequence>
<dbReference type="AlphaFoldDB" id="A0A8H5BSP0"/>
<keyword evidence="3" id="KW-1185">Reference proteome</keyword>
<feature type="transmembrane region" description="Helical" evidence="1">
    <location>
        <begin position="143"/>
        <end position="166"/>
    </location>
</feature>
<reference evidence="2 3" key="1">
    <citation type="journal article" date="2020" name="ISME J.">
        <title>Uncovering the hidden diversity of litter-decomposition mechanisms in mushroom-forming fungi.</title>
        <authorList>
            <person name="Floudas D."/>
            <person name="Bentzer J."/>
            <person name="Ahren D."/>
            <person name="Johansson T."/>
            <person name="Persson P."/>
            <person name="Tunlid A."/>
        </authorList>
    </citation>
    <scope>NUCLEOTIDE SEQUENCE [LARGE SCALE GENOMIC DNA]</scope>
    <source>
        <strain evidence="2 3">CBS 101986</strain>
    </source>
</reference>
<organism evidence="2 3">
    <name type="scientific">Psilocybe cf. subviscida</name>
    <dbReference type="NCBI Taxonomy" id="2480587"/>
    <lineage>
        <taxon>Eukaryota</taxon>
        <taxon>Fungi</taxon>
        <taxon>Dikarya</taxon>
        <taxon>Basidiomycota</taxon>
        <taxon>Agaricomycotina</taxon>
        <taxon>Agaricomycetes</taxon>
        <taxon>Agaricomycetidae</taxon>
        <taxon>Agaricales</taxon>
        <taxon>Agaricineae</taxon>
        <taxon>Strophariaceae</taxon>
        <taxon>Psilocybe</taxon>
    </lineage>
</organism>
<keyword evidence="1" id="KW-0812">Transmembrane</keyword>
<evidence type="ECO:0000256" key="1">
    <source>
        <dbReference type="SAM" id="Phobius"/>
    </source>
</evidence>
<protein>
    <submittedName>
        <fullName evidence="2">Uncharacterized protein</fullName>
    </submittedName>
</protein>
<evidence type="ECO:0000313" key="2">
    <source>
        <dbReference type="EMBL" id="KAF5327848.1"/>
    </source>
</evidence>
<accession>A0A8H5BSP0</accession>
<keyword evidence="1" id="KW-0472">Membrane</keyword>
<dbReference type="Proteomes" id="UP000567179">
    <property type="component" value="Unassembled WGS sequence"/>
</dbReference>